<dbReference type="OrthoDB" id="5876753at2"/>
<sequence length="305" mass="34890">MDQLNIYSNITERDVDLLILEELLVSACFSNWFTSEVFGQECAVNTVGAWHSVSDPLLGESDLVFKFTRNTGIQEAILIENKIDAGAQSEQGARYQQRGDKGLHKGEWSNFKTCLLAPQRYLERNTELYDHEISYEQVINFFQTQSDMRSTYRASFLIEAVEKNRRGYQSVVCDSMTAFAASYLNYANINYPQLKPEMIKPRAAGHDWIHFYPLANQRDTVIVHQIRGQMIKVMYRGQVNRFDEISSQFSDFSNHPLMIKRSGKSVTVATKAPYIDLANKDFNDVIEQVRQTLEIAAALNAKLSL</sequence>
<gene>
    <name evidence="1" type="ORF">WG68_15870</name>
</gene>
<dbReference type="EMBL" id="LAHO01000017">
    <property type="protein sequence ID" value="KKO44306.1"/>
    <property type="molecule type" value="Genomic_DNA"/>
</dbReference>
<evidence type="ECO:0000313" key="2">
    <source>
        <dbReference type="Proteomes" id="UP000034228"/>
    </source>
</evidence>
<protein>
    <submittedName>
        <fullName evidence="1">PD-(D/E)XK nuclease superfamily protein</fullName>
    </submittedName>
</protein>
<keyword evidence="2" id="KW-1185">Reference proteome</keyword>
<evidence type="ECO:0000313" key="1">
    <source>
        <dbReference type="EMBL" id="KKO44306.1"/>
    </source>
</evidence>
<organism evidence="1 2">
    <name type="scientific">Arsukibacterium ikkense</name>
    <dbReference type="NCBI Taxonomy" id="336831"/>
    <lineage>
        <taxon>Bacteria</taxon>
        <taxon>Pseudomonadati</taxon>
        <taxon>Pseudomonadota</taxon>
        <taxon>Gammaproteobacteria</taxon>
        <taxon>Chromatiales</taxon>
        <taxon>Chromatiaceae</taxon>
        <taxon>Arsukibacterium</taxon>
    </lineage>
</organism>
<dbReference type="RefSeq" id="WP_046558708.1">
    <property type="nucleotide sequence ID" value="NZ_LAHO01000017.1"/>
</dbReference>
<proteinExistence type="predicted"/>
<reference evidence="1 2" key="1">
    <citation type="submission" date="2015-03" db="EMBL/GenBank/DDBJ databases">
        <title>Draft genome sequences of two protease-producing strains of Arsukibacterium isolated from two cold and alkaline environments.</title>
        <authorList>
            <person name="Lylloff J.E."/>
            <person name="Skov L.B."/>
            <person name="Jepsen M."/>
            <person name="Hallin P.F."/>
            <person name="Sorensen S.J."/>
            <person name="Stougaard P."/>
            <person name="Glaring M.A."/>
        </authorList>
    </citation>
    <scope>NUCLEOTIDE SEQUENCE [LARGE SCALE GENOMIC DNA]</scope>
    <source>
        <strain evidence="1 2">GCM72</strain>
    </source>
</reference>
<accession>A0A0M2V131</accession>
<name>A0A0M2V131_9GAMM</name>
<dbReference type="AlphaFoldDB" id="A0A0M2V131"/>
<dbReference type="STRING" id="336831.WG68_15870"/>
<dbReference type="Proteomes" id="UP000034228">
    <property type="component" value="Unassembled WGS sequence"/>
</dbReference>
<comment type="caution">
    <text evidence="1">The sequence shown here is derived from an EMBL/GenBank/DDBJ whole genome shotgun (WGS) entry which is preliminary data.</text>
</comment>